<reference evidence="1" key="1">
    <citation type="submission" date="2021-05" db="EMBL/GenBank/DDBJ databases">
        <authorList>
            <person name="Alioto T."/>
            <person name="Alioto T."/>
            <person name="Gomez Garrido J."/>
        </authorList>
    </citation>
    <scope>NUCLEOTIDE SEQUENCE</scope>
</reference>
<dbReference type="AlphaFoldDB" id="A0A8D9BNH5"/>
<dbReference type="EMBL" id="HBUF01653560">
    <property type="protein sequence ID" value="CAG6787384.1"/>
    <property type="molecule type" value="Transcribed_RNA"/>
</dbReference>
<proteinExistence type="predicted"/>
<evidence type="ECO:0000313" key="1">
    <source>
        <dbReference type="EMBL" id="CAG6787381.1"/>
    </source>
</evidence>
<dbReference type="EMBL" id="HBUF01653557">
    <property type="protein sequence ID" value="CAG6787381.1"/>
    <property type="molecule type" value="Transcribed_RNA"/>
</dbReference>
<protein>
    <submittedName>
        <fullName evidence="1">Uncharacterized protein</fullName>
    </submittedName>
</protein>
<accession>A0A8D9BNH5</accession>
<name>A0A8D9BNH5_9HEMI</name>
<sequence length="99" mass="11315">MFGLIFLEHYISLLHLEPMYSRNISHSLTQWFCLTCDPMLSTILFGNLAQTYSLVLILGEQCSLPRDLFHHITEKRKHLLQAYYSTGKALATSVLLSGL</sequence>
<organism evidence="1">
    <name type="scientific">Cacopsylla melanoneura</name>
    <dbReference type="NCBI Taxonomy" id="428564"/>
    <lineage>
        <taxon>Eukaryota</taxon>
        <taxon>Metazoa</taxon>
        <taxon>Ecdysozoa</taxon>
        <taxon>Arthropoda</taxon>
        <taxon>Hexapoda</taxon>
        <taxon>Insecta</taxon>
        <taxon>Pterygota</taxon>
        <taxon>Neoptera</taxon>
        <taxon>Paraneoptera</taxon>
        <taxon>Hemiptera</taxon>
        <taxon>Sternorrhyncha</taxon>
        <taxon>Psylloidea</taxon>
        <taxon>Psyllidae</taxon>
        <taxon>Psyllinae</taxon>
        <taxon>Cacopsylla</taxon>
    </lineage>
</organism>